<evidence type="ECO:0000313" key="1">
    <source>
        <dbReference type="EMBL" id="KFI24591.1"/>
    </source>
</evidence>
<evidence type="ECO:0008006" key="3">
    <source>
        <dbReference type="Google" id="ProtNLM"/>
    </source>
</evidence>
<dbReference type="PROSITE" id="PS51257">
    <property type="entry name" value="PROKAR_LIPOPROTEIN"/>
    <property type="match status" value="1"/>
</dbReference>
<dbReference type="AlphaFoldDB" id="A0A086XRE1"/>
<proteinExistence type="predicted"/>
<evidence type="ECO:0000313" key="2">
    <source>
        <dbReference type="Proteomes" id="UP000028824"/>
    </source>
</evidence>
<reference evidence="1 2" key="1">
    <citation type="submission" date="2014-03" db="EMBL/GenBank/DDBJ databases">
        <title>Genome of Paenirhodobacter enshiensis DW2-9.</title>
        <authorList>
            <person name="Wang D."/>
            <person name="Wang G."/>
        </authorList>
    </citation>
    <scope>NUCLEOTIDE SEQUENCE [LARGE SCALE GENOMIC DNA]</scope>
    <source>
        <strain evidence="1 2">DW2-9</strain>
    </source>
</reference>
<comment type="caution">
    <text evidence="1">The sequence shown here is derived from an EMBL/GenBank/DDBJ whole genome shotgun (WGS) entry which is preliminary data.</text>
</comment>
<dbReference type="EMBL" id="JFZB01000042">
    <property type="protein sequence ID" value="KFI24591.1"/>
    <property type="molecule type" value="Genomic_DNA"/>
</dbReference>
<name>A0A086XRE1_9RHOB</name>
<protein>
    <recommendedName>
        <fullName evidence="3">Lipoprotein</fullName>
    </recommendedName>
</protein>
<accession>A0A086XRE1</accession>
<sequence length="139" mass="15052">MRWLCLAWGAAAMAGCAGPPKVEEGSALRIVVLHQPHVRAYAGAVAGLRGCNGMESRHVEGQIYPGRGFAEASLWQSRLGVGRPMLLARFTAISPRETRLDVVSLLAQDRDGAISWLQYWAKGGQACPRLRYSEAPPPV</sequence>
<keyword evidence="2" id="KW-1185">Reference proteome</keyword>
<dbReference type="Proteomes" id="UP000028824">
    <property type="component" value="Unassembled WGS sequence"/>
</dbReference>
<organism evidence="1 2">
    <name type="scientific">Paenirhodobacter enshiensis</name>
    <dbReference type="NCBI Taxonomy" id="1105367"/>
    <lineage>
        <taxon>Bacteria</taxon>
        <taxon>Pseudomonadati</taxon>
        <taxon>Pseudomonadota</taxon>
        <taxon>Alphaproteobacteria</taxon>
        <taxon>Rhodobacterales</taxon>
        <taxon>Rhodobacter group</taxon>
        <taxon>Paenirhodobacter</taxon>
    </lineage>
</organism>
<gene>
    <name evidence="1" type="ORF">CG50_09705</name>
</gene>